<dbReference type="VEuPathDB" id="TrichDB:TRFO_16782"/>
<dbReference type="EMBL" id="MLAK01000546">
    <property type="protein sequence ID" value="OHT13212.1"/>
    <property type="molecule type" value="Genomic_DNA"/>
</dbReference>
<accession>A0A1J4KTX0</accession>
<name>A0A1J4KTX0_9EUKA</name>
<gene>
    <name evidence="6" type="ORF">TRFO_16782</name>
</gene>
<keyword evidence="4" id="KW-0723">Serine/threonine-protein kinase</keyword>
<dbReference type="PANTHER" id="PTHR24362">
    <property type="entry name" value="SERINE/THREONINE-PROTEIN KINASE NEK"/>
    <property type="match status" value="1"/>
</dbReference>
<dbReference type="PROSITE" id="PS50011">
    <property type="entry name" value="PROTEIN_KINASE_DOM"/>
    <property type="match status" value="1"/>
</dbReference>
<dbReference type="SMART" id="SM00220">
    <property type="entry name" value="S_TKc"/>
    <property type="match status" value="1"/>
</dbReference>
<comment type="similarity">
    <text evidence="4">Belongs to the protein kinase superfamily.</text>
</comment>
<evidence type="ECO:0000259" key="5">
    <source>
        <dbReference type="PROSITE" id="PS50011"/>
    </source>
</evidence>
<dbReference type="OrthoDB" id="3173976at2759"/>
<dbReference type="Pfam" id="PF00069">
    <property type="entry name" value="Pkinase"/>
    <property type="match status" value="1"/>
</dbReference>
<dbReference type="InterPro" id="IPR011009">
    <property type="entry name" value="Kinase-like_dom_sf"/>
</dbReference>
<evidence type="ECO:0000313" key="7">
    <source>
        <dbReference type="Proteomes" id="UP000179807"/>
    </source>
</evidence>
<dbReference type="Proteomes" id="UP000179807">
    <property type="component" value="Unassembled WGS sequence"/>
</dbReference>
<dbReference type="InterPro" id="IPR008271">
    <property type="entry name" value="Ser/Thr_kinase_AS"/>
</dbReference>
<reference evidence="6" key="1">
    <citation type="submission" date="2016-10" db="EMBL/GenBank/DDBJ databases">
        <authorList>
            <person name="Benchimol M."/>
            <person name="Almeida L.G."/>
            <person name="Vasconcelos A.T."/>
            <person name="Perreira-Neves A."/>
            <person name="Rosa I.A."/>
            <person name="Tasca T."/>
            <person name="Bogo M.R."/>
            <person name="de Souza W."/>
        </authorList>
    </citation>
    <scope>NUCLEOTIDE SEQUENCE [LARGE SCALE GENOMIC DNA]</scope>
    <source>
        <strain evidence="6">K</strain>
    </source>
</reference>
<sequence length="359" mass="40910">MFANDESELIEVLGSKDYRLVRKIGRGETAECFLVFSNKYKSNFVCKRIKFNSGTVCRLCEVETLQKLNSHFVIAFYDYVLLANSIYIFLEFCPNGTMAEYIKNHGPLKDKQLLGVCKNILESIQYIHENHCAHLDLKPSNIFLDRYGRPKVADFGLARLFNRKDVKAHNDHSQKTNGTLMFMAPELFTPEIVCDPFIADIWSLGIAFYFLAVGKSPWTGTTKAEVLSQISDADFSWPFNFKNHEFVQLVNQMCELDPRDRPTAESLLSNPIFSKVDKKDGFLKIPKTKPGSKRRSLPRQERIVLLERTLTTSAPASLVAYTNQQSSASKAAAKSLFQSSVRMKRKAMAMPKSFQVKHY</sequence>
<dbReference type="AlphaFoldDB" id="A0A1J4KTX0"/>
<evidence type="ECO:0000256" key="2">
    <source>
        <dbReference type="ARBA" id="ARBA00022840"/>
    </source>
</evidence>
<evidence type="ECO:0000256" key="1">
    <source>
        <dbReference type="ARBA" id="ARBA00022741"/>
    </source>
</evidence>
<dbReference type="InterPro" id="IPR000719">
    <property type="entry name" value="Prot_kinase_dom"/>
</dbReference>
<dbReference type="PROSITE" id="PS00108">
    <property type="entry name" value="PROTEIN_KINASE_ST"/>
    <property type="match status" value="1"/>
</dbReference>
<evidence type="ECO:0000313" key="6">
    <source>
        <dbReference type="EMBL" id="OHT13212.1"/>
    </source>
</evidence>
<evidence type="ECO:0000256" key="4">
    <source>
        <dbReference type="RuleBase" id="RU000304"/>
    </source>
</evidence>
<keyword evidence="1 3" id="KW-0547">Nucleotide-binding</keyword>
<dbReference type="InterPro" id="IPR017441">
    <property type="entry name" value="Protein_kinase_ATP_BS"/>
</dbReference>
<dbReference type="PANTHER" id="PTHR24362:SF309">
    <property type="entry name" value="PROTEIN KINASE DOMAIN-CONTAINING PROTEIN"/>
    <property type="match status" value="1"/>
</dbReference>
<dbReference type="RefSeq" id="XP_068366348.1">
    <property type="nucleotide sequence ID" value="XM_068499188.1"/>
</dbReference>
<keyword evidence="6" id="KW-0808">Transferase</keyword>
<proteinExistence type="inferred from homology"/>
<dbReference type="GeneID" id="94833892"/>
<organism evidence="6 7">
    <name type="scientific">Tritrichomonas foetus</name>
    <dbReference type="NCBI Taxonomy" id="1144522"/>
    <lineage>
        <taxon>Eukaryota</taxon>
        <taxon>Metamonada</taxon>
        <taxon>Parabasalia</taxon>
        <taxon>Tritrichomonadida</taxon>
        <taxon>Tritrichomonadidae</taxon>
        <taxon>Tritrichomonas</taxon>
    </lineage>
</organism>
<dbReference type="GO" id="GO:0004674">
    <property type="term" value="F:protein serine/threonine kinase activity"/>
    <property type="evidence" value="ECO:0007669"/>
    <property type="project" value="UniProtKB-KW"/>
</dbReference>
<feature type="domain" description="Protein kinase" evidence="5">
    <location>
        <begin position="18"/>
        <end position="273"/>
    </location>
</feature>
<keyword evidence="7" id="KW-1185">Reference proteome</keyword>
<keyword evidence="2 3" id="KW-0067">ATP-binding</keyword>
<evidence type="ECO:0000256" key="3">
    <source>
        <dbReference type="PROSITE-ProRule" id="PRU10141"/>
    </source>
</evidence>
<dbReference type="CDD" id="cd14014">
    <property type="entry name" value="STKc_PknB_like"/>
    <property type="match status" value="1"/>
</dbReference>
<dbReference type="PROSITE" id="PS00107">
    <property type="entry name" value="PROTEIN_KINASE_ATP"/>
    <property type="match status" value="1"/>
</dbReference>
<dbReference type="GO" id="GO:0005524">
    <property type="term" value="F:ATP binding"/>
    <property type="evidence" value="ECO:0007669"/>
    <property type="project" value="UniProtKB-UniRule"/>
</dbReference>
<feature type="binding site" evidence="3">
    <location>
        <position position="47"/>
    </location>
    <ligand>
        <name>ATP</name>
        <dbReference type="ChEBI" id="CHEBI:30616"/>
    </ligand>
</feature>
<keyword evidence="6" id="KW-0418">Kinase</keyword>
<comment type="caution">
    <text evidence="6">The sequence shown here is derived from an EMBL/GenBank/DDBJ whole genome shotgun (WGS) entry which is preliminary data.</text>
</comment>
<dbReference type="SUPFAM" id="SSF56112">
    <property type="entry name" value="Protein kinase-like (PK-like)"/>
    <property type="match status" value="1"/>
</dbReference>
<protein>
    <submittedName>
        <fullName evidence="6">CAMK family protein kinase</fullName>
    </submittedName>
</protein>
<dbReference type="Gene3D" id="1.10.510.10">
    <property type="entry name" value="Transferase(Phosphotransferase) domain 1"/>
    <property type="match status" value="1"/>
</dbReference>